<dbReference type="Gene3D" id="3.40.30.10">
    <property type="entry name" value="Glutaredoxin"/>
    <property type="match status" value="1"/>
</dbReference>
<evidence type="ECO:0000313" key="5">
    <source>
        <dbReference type="EMBL" id="MCY0387162.1"/>
    </source>
</evidence>
<dbReference type="PANTHER" id="PTHR12151">
    <property type="entry name" value="ELECTRON TRANSPORT PROTIN SCO1/SENC FAMILY MEMBER"/>
    <property type="match status" value="1"/>
</dbReference>
<dbReference type="SUPFAM" id="SSF52833">
    <property type="entry name" value="Thioredoxin-like"/>
    <property type="match status" value="1"/>
</dbReference>
<name>A0ABT3ZL27_9BURK</name>
<evidence type="ECO:0000259" key="4">
    <source>
        <dbReference type="PROSITE" id="PS51352"/>
    </source>
</evidence>
<comment type="caution">
    <text evidence="5">The sequence shown here is derived from an EMBL/GenBank/DDBJ whole genome shotgun (WGS) entry which is preliminary data.</text>
</comment>
<proteinExistence type="inferred from homology"/>
<feature type="domain" description="Thioredoxin" evidence="4">
    <location>
        <begin position="21"/>
        <end position="213"/>
    </location>
</feature>
<dbReference type="Proteomes" id="UP001082899">
    <property type="component" value="Unassembled WGS sequence"/>
</dbReference>
<evidence type="ECO:0000313" key="6">
    <source>
        <dbReference type="Proteomes" id="UP001082899"/>
    </source>
</evidence>
<dbReference type="PROSITE" id="PS51257">
    <property type="entry name" value="PROKAR_LIPOPROTEIN"/>
    <property type="match status" value="1"/>
</dbReference>
<evidence type="ECO:0000256" key="3">
    <source>
        <dbReference type="SAM" id="SignalP"/>
    </source>
</evidence>
<evidence type="ECO:0000256" key="2">
    <source>
        <dbReference type="ARBA" id="ARBA00023008"/>
    </source>
</evidence>
<dbReference type="Pfam" id="PF02630">
    <property type="entry name" value="SCO1-SenC"/>
    <property type="match status" value="1"/>
</dbReference>
<dbReference type="CDD" id="cd02968">
    <property type="entry name" value="SCO"/>
    <property type="match status" value="1"/>
</dbReference>
<organism evidence="5 6">
    <name type="scientific">Robbsia betulipollinis</name>
    <dbReference type="NCBI Taxonomy" id="2981849"/>
    <lineage>
        <taxon>Bacteria</taxon>
        <taxon>Pseudomonadati</taxon>
        <taxon>Pseudomonadota</taxon>
        <taxon>Betaproteobacteria</taxon>
        <taxon>Burkholderiales</taxon>
        <taxon>Burkholderiaceae</taxon>
        <taxon>Robbsia</taxon>
    </lineage>
</organism>
<dbReference type="PANTHER" id="PTHR12151:SF25">
    <property type="entry name" value="LINALOOL DEHYDRATASE_ISOMERASE DOMAIN-CONTAINING PROTEIN"/>
    <property type="match status" value="1"/>
</dbReference>
<dbReference type="PROSITE" id="PS51352">
    <property type="entry name" value="THIOREDOXIN_2"/>
    <property type="match status" value="1"/>
</dbReference>
<keyword evidence="2" id="KW-0186">Copper</keyword>
<dbReference type="EMBL" id="JAPMXC010000001">
    <property type="protein sequence ID" value="MCY0387162.1"/>
    <property type="molecule type" value="Genomic_DNA"/>
</dbReference>
<dbReference type="InterPro" id="IPR003782">
    <property type="entry name" value="SCO1/SenC"/>
</dbReference>
<evidence type="ECO:0000256" key="1">
    <source>
        <dbReference type="ARBA" id="ARBA00010996"/>
    </source>
</evidence>
<dbReference type="RefSeq" id="WP_267846924.1">
    <property type="nucleotide sequence ID" value="NZ_JAPMXC010000001.1"/>
</dbReference>
<sequence length="213" mass="22644">MRRRPFLAYLGAGALASALLGACGKKPPSFDNLDITDNGNFDTHLALPDTHGRTRTLADFRGKVVVLFFGYTQCPDVCPTSLAELAEAKKQLGREGARLQVVFVSVDPTRDTPAILAQYMAAFDPSFVALRPVDDLAVAAVTKQFHIYAAKSAVPGTPASGGGANGVAAQPAYTVDHTAASFVFDPSGKLRLYARDGQGVGRWVHDVRLLLQG</sequence>
<comment type="similarity">
    <text evidence="1">Belongs to the SCO1/2 family.</text>
</comment>
<dbReference type="InterPro" id="IPR013766">
    <property type="entry name" value="Thioredoxin_domain"/>
</dbReference>
<gene>
    <name evidence="5" type="ORF">OVY01_07940</name>
</gene>
<accession>A0ABT3ZL27</accession>
<dbReference type="InterPro" id="IPR036249">
    <property type="entry name" value="Thioredoxin-like_sf"/>
</dbReference>
<protein>
    <submittedName>
        <fullName evidence="5">SCO family protein</fullName>
    </submittedName>
</protein>
<feature type="signal peptide" evidence="3">
    <location>
        <begin position="1"/>
        <end position="22"/>
    </location>
</feature>
<keyword evidence="6" id="KW-1185">Reference proteome</keyword>
<feature type="chain" id="PRO_5045996763" evidence="3">
    <location>
        <begin position="23"/>
        <end position="213"/>
    </location>
</feature>
<reference evidence="5" key="1">
    <citation type="submission" date="2022-11" db="EMBL/GenBank/DDBJ databases">
        <title>Robbsia betulipollinis sp. nov., isolated from pollen of birch (Betula pendula).</title>
        <authorList>
            <person name="Shi H."/>
            <person name="Ambika Manirajan B."/>
            <person name="Ratering S."/>
            <person name="Geissler-Plaum R."/>
            <person name="Schnell S."/>
        </authorList>
    </citation>
    <scope>NUCLEOTIDE SEQUENCE</scope>
    <source>
        <strain evidence="5">Bb-Pol-6</strain>
    </source>
</reference>
<keyword evidence="3" id="KW-0732">Signal</keyword>